<reference evidence="2" key="1">
    <citation type="journal article" date="2019" name="Int. J. Syst. Evol. Microbiol.">
        <title>The Global Catalogue of Microorganisms (GCM) 10K type strain sequencing project: providing services to taxonomists for standard genome sequencing and annotation.</title>
        <authorList>
            <consortium name="The Broad Institute Genomics Platform"/>
            <consortium name="The Broad Institute Genome Sequencing Center for Infectious Disease"/>
            <person name="Wu L."/>
            <person name="Ma J."/>
        </authorList>
    </citation>
    <scope>NUCLEOTIDE SEQUENCE [LARGE SCALE GENOMIC DNA]</scope>
    <source>
        <strain evidence="2">CGMCC-1.15741</strain>
    </source>
</reference>
<evidence type="ECO:0000313" key="2">
    <source>
        <dbReference type="Proteomes" id="UP001596303"/>
    </source>
</evidence>
<proteinExistence type="predicted"/>
<dbReference type="RefSeq" id="WP_377375940.1">
    <property type="nucleotide sequence ID" value="NZ_JBHSSW010000004.1"/>
</dbReference>
<dbReference type="InterPro" id="IPR011990">
    <property type="entry name" value="TPR-like_helical_dom_sf"/>
</dbReference>
<name>A0ABW1S6X6_9PROT</name>
<sequence>MSEQPDALKLLDFWISAGPEKWFNGGEAFDDACRAYEALWEAGRDGELHHWAETASGMLALLILLDQIPRNIFRGEAKQFSTDAKALGLAGLALDAGFDHSQMMPVKNFYYLPFMHSENLEDQLKCCDLLRPLDSMQHYYFALLHMDAIARFGRFPHRNAVLGRETTDAERAYLETGGFGASH</sequence>
<dbReference type="SUPFAM" id="SSF48452">
    <property type="entry name" value="TPR-like"/>
    <property type="match status" value="1"/>
</dbReference>
<protein>
    <submittedName>
        <fullName evidence="1">DUF924 family protein</fullName>
    </submittedName>
</protein>
<organism evidence="1 2">
    <name type="scientific">Ponticaulis profundi</name>
    <dbReference type="NCBI Taxonomy" id="2665222"/>
    <lineage>
        <taxon>Bacteria</taxon>
        <taxon>Pseudomonadati</taxon>
        <taxon>Pseudomonadota</taxon>
        <taxon>Alphaproteobacteria</taxon>
        <taxon>Hyphomonadales</taxon>
        <taxon>Hyphomonadaceae</taxon>
        <taxon>Ponticaulis</taxon>
    </lineage>
</organism>
<evidence type="ECO:0000313" key="1">
    <source>
        <dbReference type="EMBL" id="MFC6197278.1"/>
    </source>
</evidence>
<dbReference type="Pfam" id="PF06041">
    <property type="entry name" value="DUF924"/>
    <property type="match status" value="1"/>
</dbReference>
<accession>A0ABW1S6X6</accession>
<dbReference type="EMBL" id="JBHSSW010000004">
    <property type="protein sequence ID" value="MFC6197278.1"/>
    <property type="molecule type" value="Genomic_DNA"/>
</dbReference>
<comment type="caution">
    <text evidence="1">The sequence shown here is derived from an EMBL/GenBank/DDBJ whole genome shotgun (WGS) entry which is preliminary data.</text>
</comment>
<keyword evidence="2" id="KW-1185">Reference proteome</keyword>
<dbReference type="Proteomes" id="UP001596303">
    <property type="component" value="Unassembled WGS sequence"/>
</dbReference>
<gene>
    <name evidence="1" type="ORF">ACFQDM_04270</name>
</gene>
<dbReference type="Gene3D" id="1.20.58.320">
    <property type="entry name" value="TPR-like"/>
    <property type="match status" value="1"/>
</dbReference>
<dbReference type="Gene3D" id="1.25.40.10">
    <property type="entry name" value="Tetratricopeptide repeat domain"/>
    <property type="match status" value="1"/>
</dbReference>
<dbReference type="InterPro" id="IPR010323">
    <property type="entry name" value="DUF924"/>
</dbReference>